<keyword evidence="3 6" id="KW-0812">Transmembrane</keyword>
<keyword evidence="2" id="KW-1003">Cell membrane</keyword>
<dbReference type="GO" id="GO:0006457">
    <property type="term" value="P:protein folding"/>
    <property type="evidence" value="ECO:0007669"/>
    <property type="project" value="InterPro"/>
</dbReference>
<dbReference type="Proteomes" id="UP000294480">
    <property type="component" value="Unassembled WGS sequence"/>
</dbReference>
<evidence type="ECO:0000313" key="8">
    <source>
        <dbReference type="Proteomes" id="UP000294480"/>
    </source>
</evidence>
<evidence type="ECO:0000256" key="3">
    <source>
        <dbReference type="ARBA" id="ARBA00022692"/>
    </source>
</evidence>
<feature type="transmembrane region" description="Helical" evidence="6">
    <location>
        <begin position="20"/>
        <end position="40"/>
    </location>
</feature>
<name>A0A4R6Y6G6_9BURK</name>
<dbReference type="SUPFAM" id="SSF158442">
    <property type="entry name" value="DsbB-like"/>
    <property type="match status" value="1"/>
</dbReference>
<evidence type="ECO:0000256" key="6">
    <source>
        <dbReference type="SAM" id="Phobius"/>
    </source>
</evidence>
<dbReference type="InterPro" id="IPR023380">
    <property type="entry name" value="DsbB-like_sf"/>
</dbReference>
<reference evidence="7 8" key="1">
    <citation type="submission" date="2019-03" db="EMBL/GenBank/DDBJ databases">
        <title>Genomic Encyclopedia of Type Strains, Phase IV (KMG-IV): sequencing the most valuable type-strain genomes for metagenomic binning, comparative biology and taxonomic classification.</title>
        <authorList>
            <person name="Goeker M."/>
        </authorList>
    </citation>
    <scope>NUCLEOTIDE SEQUENCE [LARGE SCALE GENOMIC DNA]</scope>
    <source>
        <strain evidence="7 8">DSM 102852</strain>
    </source>
</reference>
<sequence>MNRKSKVKPLFSRRVKTHRLAYALLLILSTASLGAAWYLQNVKDLAPCPLCIMQRFGFWAFALFSVMGLIKGHLGRLSSVVAIFSGVCATGVAAYHNWVLMQPKTECGIDPVQNVVNQLPTAQWWPDMFMATGMCGAKLPLYFGVSIPQWSLVVLLSSTLIFLLILLKK</sequence>
<dbReference type="OrthoDB" id="3711263at2"/>
<dbReference type="InterPro" id="IPR050183">
    <property type="entry name" value="DsbB"/>
</dbReference>
<dbReference type="PANTHER" id="PTHR36570">
    <property type="entry name" value="DISULFIDE BOND FORMATION PROTEIN B"/>
    <property type="match status" value="1"/>
</dbReference>
<dbReference type="RefSeq" id="WP_133621137.1">
    <property type="nucleotide sequence ID" value="NZ_SNZE01000020.1"/>
</dbReference>
<dbReference type="Gene3D" id="1.20.1550.10">
    <property type="entry name" value="DsbB-like"/>
    <property type="match status" value="1"/>
</dbReference>
<feature type="transmembrane region" description="Helical" evidence="6">
    <location>
        <begin position="52"/>
        <end position="70"/>
    </location>
</feature>
<evidence type="ECO:0000256" key="1">
    <source>
        <dbReference type="ARBA" id="ARBA00004651"/>
    </source>
</evidence>
<comment type="subcellular location">
    <subcellularLocation>
        <location evidence="1">Cell membrane</location>
        <topology evidence="1">Multi-pass membrane protein</topology>
    </subcellularLocation>
</comment>
<keyword evidence="5 6" id="KW-0472">Membrane</keyword>
<organism evidence="7 8">
    <name type="scientific">Hydromonas duriensis</name>
    <dbReference type="NCBI Taxonomy" id="1527608"/>
    <lineage>
        <taxon>Bacteria</taxon>
        <taxon>Pseudomonadati</taxon>
        <taxon>Pseudomonadota</taxon>
        <taxon>Betaproteobacteria</taxon>
        <taxon>Burkholderiales</taxon>
        <taxon>Burkholderiaceae</taxon>
        <taxon>Hydromonas</taxon>
    </lineage>
</organism>
<gene>
    <name evidence="7" type="ORF">DFR44_12034</name>
</gene>
<comment type="caution">
    <text evidence="7">The sequence shown here is derived from an EMBL/GenBank/DDBJ whole genome shotgun (WGS) entry which is preliminary data.</text>
</comment>
<evidence type="ECO:0000256" key="4">
    <source>
        <dbReference type="ARBA" id="ARBA00022989"/>
    </source>
</evidence>
<keyword evidence="4 6" id="KW-1133">Transmembrane helix</keyword>
<evidence type="ECO:0000256" key="2">
    <source>
        <dbReference type="ARBA" id="ARBA00022475"/>
    </source>
</evidence>
<dbReference type="Pfam" id="PF02600">
    <property type="entry name" value="DsbB"/>
    <property type="match status" value="1"/>
</dbReference>
<dbReference type="NCBIfam" id="NF002552">
    <property type="entry name" value="PRK02110.1"/>
    <property type="match status" value="1"/>
</dbReference>
<accession>A0A4R6Y6G6</accession>
<dbReference type="PANTHER" id="PTHR36570:SF3">
    <property type="entry name" value="DISULFIDE BOND FORMATION PROTEIN B"/>
    <property type="match status" value="1"/>
</dbReference>
<feature type="transmembrane region" description="Helical" evidence="6">
    <location>
        <begin position="147"/>
        <end position="167"/>
    </location>
</feature>
<dbReference type="AlphaFoldDB" id="A0A4R6Y6G6"/>
<feature type="transmembrane region" description="Helical" evidence="6">
    <location>
        <begin position="77"/>
        <end position="96"/>
    </location>
</feature>
<evidence type="ECO:0000313" key="7">
    <source>
        <dbReference type="EMBL" id="TDR30524.1"/>
    </source>
</evidence>
<dbReference type="EMBL" id="SNZE01000020">
    <property type="protein sequence ID" value="TDR30524.1"/>
    <property type="molecule type" value="Genomic_DNA"/>
</dbReference>
<dbReference type="GO" id="GO:0005886">
    <property type="term" value="C:plasma membrane"/>
    <property type="evidence" value="ECO:0007669"/>
    <property type="project" value="UniProtKB-SubCell"/>
</dbReference>
<evidence type="ECO:0000256" key="5">
    <source>
        <dbReference type="ARBA" id="ARBA00023136"/>
    </source>
</evidence>
<protein>
    <submittedName>
        <fullName evidence="7">Thiol:disulfide interchange protein DsbB</fullName>
    </submittedName>
</protein>
<keyword evidence="8" id="KW-1185">Reference proteome</keyword>
<dbReference type="GO" id="GO:0015035">
    <property type="term" value="F:protein-disulfide reductase activity"/>
    <property type="evidence" value="ECO:0007669"/>
    <property type="project" value="InterPro"/>
</dbReference>
<dbReference type="InterPro" id="IPR003752">
    <property type="entry name" value="DiS_bond_form_DsbB/BdbC"/>
</dbReference>
<proteinExistence type="predicted"/>